<dbReference type="PROSITE" id="PS50190">
    <property type="entry name" value="SEC7"/>
    <property type="match status" value="1"/>
</dbReference>
<dbReference type="InterPro" id="IPR032691">
    <property type="entry name" value="Mon2/Sec7/BIG1-like_HUS"/>
</dbReference>
<dbReference type="WBParaSite" id="HNAJ_0000990101-mRNA-1">
    <property type="protein sequence ID" value="HNAJ_0000990101-mRNA-1"/>
    <property type="gene ID" value="HNAJ_0000990101"/>
</dbReference>
<dbReference type="FunFam" id="1.10.1000.11:FF:000003">
    <property type="entry name" value="Brefeldin A-inhibited guanine nucleotide-exchange protein 1"/>
    <property type="match status" value="1"/>
</dbReference>
<feature type="compositionally biased region" description="Polar residues" evidence="3">
    <location>
        <begin position="1"/>
        <end position="12"/>
    </location>
</feature>
<feature type="compositionally biased region" description="Basic and acidic residues" evidence="3">
    <location>
        <begin position="372"/>
        <end position="390"/>
    </location>
</feature>
<evidence type="ECO:0000256" key="2">
    <source>
        <dbReference type="ARBA" id="ARBA00022927"/>
    </source>
</evidence>
<keyword evidence="2" id="KW-0653">Protein transport</keyword>
<gene>
    <name evidence="5" type="ORF">HNAJ_LOCUS9896</name>
</gene>
<dbReference type="Proteomes" id="UP000278807">
    <property type="component" value="Unassembled WGS sequence"/>
</dbReference>
<evidence type="ECO:0000259" key="4">
    <source>
        <dbReference type="PROSITE" id="PS50190"/>
    </source>
</evidence>
<dbReference type="EMBL" id="UZAE01012791">
    <property type="protein sequence ID" value="VDO06694.1"/>
    <property type="molecule type" value="Genomic_DNA"/>
</dbReference>
<evidence type="ECO:0000256" key="3">
    <source>
        <dbReference type="SAM" id="MobiDB-lite"/>
    </source>
</evidence>
<dbReference type="AlphaFoldDB" id="A0A0R3TQS3"/>
<dbReference type="InterPro" id="IPR035999">
    <property type="entry name" value="Sec7_dom_sf"/>
</dbReference>
<dbReference type="Pfam" id="PF01369">
    <property type="entry name" value="Sec7"/>
    <property type="match status" value="1"/>
</dbReference>
<dbReference type="SUPFAM" id="SSF48371">
    <property type="entry name" value="ARM repeat"/>
    <property type="match status" value="1"/>
</dbReference>
<dbReference type="GO" id="GO:0005737">
    <property type="term" value="C:cytoplasm"/>
    <property type="evidence" value="ECO:0007669"/>
    <property type="project" value="UniProtKB-ARBA"/>
</dbReference>
<dbReference type="Pfam" id="PF16213">
    <property type="entry name" value="DCB"/>
    <property type="match status" value="1"/>
</dbReference>
<dbReference type="PANTHER" id="PTHR10663">
    <property type="entry name" value="GUANYL-NUCLEOTIDE EXCHANGE FACTOR"/>
    <property type="match status" value="1"/>
</dbReference>
<feature type="region of interest" description="Disordered" evidence="3">
    <location>
        <begin position="728"/>
        <end position="749"/>
    </location>
</feature>
<feature type="compositionally biased region" description="Low complexity" evidence="3">
    <location>
        <begin position="455"/>
        <end position="469"/>
    </location>
</feature>
<reference evidence="5 6" key="2">
    <citation type="submission" date="2018-11" db="EMBL/GenBank/DDBJ databases">
        <authorList>
            <consortium name="Pathogen Informatics"/>
        </authorList>
    </citation>
    <scope>NUCLEOTIDE SEQUENCE [LARGE SCALE GENOMIC DNA]</scope>
</reference>
<evidence type="ECO:0000313" key="7">
    <source>
        <dbReference type="WBParaSite" id="HNAJ_0000990101-mRNA-1"/>
    </source>
</evidence>
<name>A0A0R3TQS3_RODNA</name>
<dbReference type="InterPro" id="IPR000904">
    <property type="entry name" value="Sec7_dom"/>
</dbReference>
<dbReference type="Pfam" id="PF12783">
    <property type="entry name" value="Sec7-like_HUS"/>
    <property type="match status" value="1"/>
</dbReference>
<keyword evidence="6" id="KW-1185">Reference proteome</keyword>
<evidence type="ECO:0000256" key="1">
    <source>
        <dbReference type="ARBA" id="ARBA00022448"/>
    </source>
</evidence>
<dbReference type="Gene3D" id="1.10.220.20">
    <property type="match status" value="1"/>
</dbReference>
<dbReference type="SMART" id="SM00222">
    <property type="entry name" value="Sec7"/>
    <property type="match status" value="1"/>
</dbReference>
<feature type="region of interest" description="Disordered" evidence="3">
    <location>
        <begin position="1"/>
        <end position="22"/>
    </location>
</feature>
<proteinExistence type="predicted"/>
<dbReference type="SUPFAM" id="SSF48425">
    <property type="entry name" value="Sec7 domain"/>
    <property type="match status" value="1"/>
</dbReference>
<feature type="region of interest" description="Disordered" evidence="3">
    <location>
        <begin position="308"/>
        <end position="483"/>
    </location>
</feature>
<dbReference type="PANTHER" id="PTHR10663:SF375">
    <property type="entry name" value="LD29171P"/>
    <property type="match status" value="1"/>
</dbReference>
<dbReference type="InterPro" id="IPR023394">
    <property type="entry name" value="Sec7_C_sf"/>
</dbReference>
<dbReference type="InterPro" id="IPR016024">
    <property type="entry name" value="ARM-type_fold"/>
</dbReference>
<dbReference type="InterPro" id="IPR032629">
    <property type="entry name" value="DCB_dom"/>
</dbReference>
<dbReference type="OrthoDB" id="18431at2759"/>
<dbReference type="Gene3D" id="1.10.1000.11">
    <property type="entry name" value="Arf Nucleotide-binding Site Opener,domain 2"/>
    <property type="match status" value="1"/>
</dbReference>
<protein>
    <submittedName>
        <fullName evidence="7">SEC7 domain-containing protein</fullName>
    </submittedName>
</protein>
<feature type="compositionally biased region" description="Polar residues" evidence="3">
    <location>
        <begin position="470"/>
        <end position="482"/>
    </location>
</feature>
<dbReference type="GO" id="GO:0032012">
    <property type="term" value="P:regulation of ARF protein signal transduction"/>
    <property type="evidence" value="ECO:0007669"/>
    <property type="project" value="InterPro"/>
</dbReference>
<feature type="compositionally biased region" description="Basic and acidic residues" evidence="3">
    <location>
        <begin position="402"/>
        <end position="427"/>
    </location>
</feature>
<feature type="compositionally biased region" description="Basic and acidic residues" evidence="3">
    <location>
        <begin position="343"/>
        <end position="364"/>
    </location>
</feature>
<dbReference type="CDD" id="cd00171">
    <property type="entry name" value="Sec7"/>
    <property type="match status" value="1"/>
</dbReference>
<dbReference type="GO" id="GO:0015031">
    <property type="term" value="P:protein transport"/>
    <property type="evidence" value="ECO:0007669"/>
    <property type="project" value="UniProtKB-KW"/>
</dbReference>
<evidence type="ECO:0000313" key="6">
    <source>
        <dbReference type="Proteomes" id="UP000278807"/>
    </source>
</evidence>
<accession>A0A0R3TQS3</accession>
<feature type="domain" description="SEC7" evidence="4">
    <location>
        <begin position="753"/>
        <end position="945"/>
    </location>
</feature>
<dbReference type="GO" id="GO:0005085">
    <property type="term" value="F:guanyl-nucleotide exchange factor activity"/>
    <property type="evidence" value="ECO:0007669"/>
    <property type="project" value="InterPro"/>
</dbReference>
<dbReference type="STRING" id="102285.A0A0R3TQS3"/>
<evidence type="ECO:0000313" key="5">
    <source>
        <dbReference type="EMBL" id="VDO06694.1"/>
    </source>
</evidence>
<organism evidence="7">
    <name type="scientific">Rodentolepis nana</name>
    <name type="common">Dwarf tapeworm</name>
    <name type="synonym">Hymenolepis nana</name>
    <dbReference type="NCBI Taxonomy" id="102285"/>
    <lineage>
        <taxon>Eukaryota</taxon>
        <taxon>Metazoa</taxon>
        <taxon>Spiralia</taxon>
        <taxon>Lophotrochozoa</taxon>
        <taxon>Platyhelminthes</taxon>
        <taxon>Cestoda</taxon>
        <taxon>Eucestoda</taxon>
        <taxon>Cyclophyllidea</taxon>
        <taxon>Hymenolepididae</taxon>
        <taxon>Rodentolepis</taxon>
    </lineage>
</organism>
<dbReference type="FunFam" id="1.10.220.20:FF:000002">
    <property type="entry name" value="Brefeldin A-inhibited guanine nucleotide-exchange protein 1"/>
    <property type="match status" value="1"/>
</dbReference>
<reference evidence="7" key="1">
    <citation type="submission" date="2017-02" db="UniProtKB">
        <authorList>
            <consortium name="WormBaseParasite"/>
        </authorList>
    </citation>
    <scope>IDENTIFICATION</scope>
</reference>
<sequence length="1176" mass="131197">MQQTTKNSNNLLHSPGENNREPQLLSVPQEFVGMFISRALEKIAAEKQSRRYSNNQLRDACREGIEYLKTRVNISDADKGVSHLPPSQSQGGALLTDEKLLLPFELACKSRSPKIVAISLDCLQKLIAYGHVPNDAYDSSGTVRIIERIVQTICSCFSGVNTDEAVQLQVIKALLTVVTSSTVEVHERDILLVVRTCYNIYMATKNVVNQTTARGTLTQMLNVIFQRMEQATLDAAVHHDQKLSEIKSRVESETSSYVSRTSVVIHGDQKSISETSVGTETINNESLDGHDLADEALESETSAMETFDKDENNGFDNESFAPDNNFVPVDVSNVKRPFTNSISDHENDTIVNRSDHESDKEAFDVKPITNDTPEHEKPGLGEKSDLENHNTESLVNDNDSEDNGRVDMSDDPTSQHDDVQYHDKIVSEDGSEVITHSDSVSESNKEDEPPIEFQSNKSESTISSASSLSKGFSNSPSATSLDSSDENAATEYYFAHVTQKDAFLVFRSLCKLAMKPLATTNPNDPKSHELRSKILSLQLLLSILQQPGPAFKSNSVFITAIKQYLCVALSKNSVSSVPEVFELSLAIFLCLLNFFKQHLKIQIEVFFKEMLFVVLDSPTASYEHKCIVVETLQRICMDKQCIVDAYLNYDCDLERVNIFEKLVICLAKVAQGRPAVDARTTQPQLQILRKKGLECLVLILKCMVRWSSDLFNVANDSQSFLGSEPASISAHQHDTDSGSSIRLNQGVEDDPEDFESRKALKEVYEKGIYLFNTGKITKGLELLQENNLLGTSVEHVAMFLHNESRLCRTAIGEFLGQNDTFSLEVMYAYIDCFDFSGMDFLPSLRQFISGFWLPGEAQKIDRLMEKFAARYCSCNPNNTLFSSADTAYVLAFSIIMLTTDLHSEKIKQKQKMSKEEYIKMNRGINDSQDLPREYLGKIYDEIAQCGMQVRSDNMPLVFSGNSTTTTATIGVRGIMESVSHMQSEFTSATHFEHVRPMFKLVWTPFLAAFSIGLQDCDDSLIAHHCLEGIQCAIRIACIFRMELERDAYVQALARFTLLLSTTHSQSNSLSGSQSAVMMGNHYRGRNDSTHGQPQGGSMSLNSLADSTSLMNATPEMMKSKNIDSIRTLISMAQTDGNYLGQSWLHILRCISQLESANVIATSTARSLPHRRHTSRK</sequence>
<keyword evidence="1" id="KW-0813">Transport</keyword>